<dbReference type="Proteomes" id="UP000736164">
    <property type="component" value="Unassembled WGS sequence"/>
</dbReference>
<proteinExistence type="predicted"/>
<reference evidence="1" key="1">
    <citation type="journal article" date="2021" name="Cell">
        <title>Tracing the genetic footprints of vertebrate landing in non-teleost ray-finned fishes.</title>
        <authorList>
            <person name="Bi X."/>
            <person name="Wang K."/>
            <person name="Yang L."/>
            <person name="Pan H."/>
            <person name="Jiang H."/>
            <person name="Wei Q."/>
            <person name="Fang M."/>
            <person name="Yu H."/>
            <person name="Zhu C."/>
            <person name="Cai Y."/>
            <person name="He Y."/>
            <person name="Gan X."/>
            <person name="Zeng H."/>
            <person name="Yu D."/>
            <person name="Zhu Y."/>
            <person name="Jiang H."/>
            <person name="Qiu Q."/>
            <person name="Yang H."/>
            <person name="Zhang Y.E."/>
            <person name="Wang W."/>
            <person name="Zhu M."/>
            <person name="He S."/>
            <person name="Zhang G."/>
        </authorList>
    </citation>
    <scope>NUCLEOTIDE SEQUENCE</scope>
    <source>
        <strain evidence="1">Allg_001</strain>
    </source>
</reference>
<keyword evidence="1" id="KW-0808">Transferase</keyword>
<gene>
    <name evidence="1" type="primary">Comt</name>
    <name evidence="1" type="ORF">GTO95_0000045</name>
</gene>
<dbReference type="GO" id="GO:0008168">
    <property type="term" value="F:methyltransferase activity"/>
    <property type="evidence" value="ECO:0007669"/>
    <property type="project" value="UniProtKB-KW"/>
</dbReference>
<dbReference type="InterPro" id="IPR029063">
    <property type="entry name" value="SAM-dependent_MTases_sf"/>
</dbReference>
<dbReference type="EMBL" id="JAAWVO010037314">
    <property type="protein sequence ID" value="MBN3317973.1"/>
    <property type="molecule type" value="Genomic_DNA"/>
</dbReference>
<organism evidence="1 2">
    <name type="scientific">Atractosteus spatula</name>
    <name type="common">Alligator gar</name>
    <name type="synonym">Lepisosteus spatula</name>
    <dbReference type="NCBI Taxonomy" id="7917"/>
    <lineage>
        <taxon>Eukaryota</taxon>
        <taxon>Metazoa</taxon>
        <taxon>Chordata</taxon>
        <taxon>Craniata</taxon>
        <taxon>Vertebrata</taxon>
        <taxon>Euteleostomi</taxon>
        <taxon>Actinopterygii</taxon>
        <taxon>Neopterygii</taxon>
        <taxon>Holostei</taxon>
        <taxon>Semionotiformes</taxon>
        <taxon>Lepisosteidae</taxon>
        <taxon>Atractosteus</taxon>
    </lineage>
</organism>
<protein>
    <submittedName>
        <fullName evidence="1">COMT methyltransferase</fullName>
    </submittedName>
</protein>
<feature type="non-terminal residue" evidence="1">
    <location>
        <position position="55"/>
    </location>
</feature>
<dbReference type="GO" id="GO:0032259">
    <property type="term" value="P:methylation"/>
    <property type="evidence" value="ECO:0007669"/>
    <property type="project" value="UniProtKB-KW"/>
</dbReference>
<feature type="non-terminal residue" evidence="1">
    <location>
        <position position="1"/>
    </location>
</feature>
<evidence type="ECO:0000313" key="1">
    <source>
        <dbReference type="EMBL" id="MBN3317973.1"/>
    </source>
</evidence>
<dbReference type="AlphaFoldDB" id="A0A8J7TC72"/>
<sequence length="55" mass="6055">MRIARLLPPGARLITLEFNPAYAAVARQVIAWAGLEHKVAHHSPPSHRHAAQRGL</sequence>
<dbReference type="Gene3D" id="3.40.50.150">
    <property type="entry name" value="Vaccinia Virus protein VP39"/>
    <property type="match status" value="1"/>
</dbReference>
<keyword evidence="1" id="KW-0489">Methyltransferase</keyword>
<evidence type="ECO:0000313" key="2">
    <source>
        <dbReference type="Proteomes" id="UP000736164"/>
    </source>
</evidence>
<name>A0A8J7TC72_ATRSP</name>
<comment type="caution">
    <text evidence="1">The sequence shown here is derived from an EMBL/GenBank/DDBJ whole genome shotgun (WGS) entry which is preliminary data.</text>
</comment>
<accession>A0A8J7TC72</accession>
<keyword evidence="2" id="KW-1185">Reference proteome</keyword>
<dbReference type="SUPFAM" id="SSF53335">
    <property type="entry name" value="S-adenosyl-L-methionine-dependent methyltransferases"/>
    <property type="match status" value="1"/>
</dbReference>